<name>A0A165I6L2_9APHY</name>
<sequence length="366" mass="40852">MKLTRVDRLLKWLASKRAPSIQTTIDRTRQAPLKRPTDRIWPVAPYYFKQASRYFKQSGWQPAREDHGSSMESLNAPTSLRLLTWNVNFFQPNAEERLSCALAHISRHLSIPPDSTTEIPVGTPTPFPCCILLQEISVKMFSALLSYKWIREHFFIIPGHPEDWPSSKYGTVTLVSHSVPLLDAQSLEFGNSITGRTALLVDVLVGRSDTRAEYGGSAHETSAPAVLRIGNLHLESMSQGSSKRPAQLEAAGRLLRNPSVVAGILAGDMNSISPSDADIHRLAGLEDAYEGGEDDVLGHTWGYQSERRSKRSRLDKIFYTANTPIWIEDPQRVGVGLKTKRGQWVSDHYGLITTVRLKDIIKANSL</sequence>
<keyword evidence="4" id="KW-0540">Nuclease</keyword>
<keyword evidence="8" id="KW-0460">Magnesium</keyword>
<proteinExistence type="predicted"/>
<keyword evidence="7" id="KW-0378">Hydrolase</keyword>
<evidence type="ECO:0000256" key="1">
    <source>
        <dbReference type="ARBA" id="ARBA00001936"/>
    </source>
</evidence>
<dbReference type="AlphaFoldDB" id="A0A165I6L2"/>
<organism evidence="12 13">
    <name type="scientific">Laetiporus sulphureus 93-53</name>
    <dbReference type="NCBI Taxonomy" id="1314785"/>
    <lineage>
        <taxon>Eukaryota</taxon>
        <taxon>Fungi</taxon>
        <taxon>Dikarya</taxon>
        <taxon>Basidiomycota</taxon>
        <taxon>Agaricomycotina</taxon>
        <taxon>Agaricomycetes</taxon>
        <taxon>Polyporales</taxon>
        <taxon>Laetiporus</taxon>
    </lineage>
</organism>
<dbReference type="GO" id="GO:0070260">
    <property type="term" value="F:5'-tyrosyl-DNA phosphodiesterase activity"/>
    <property type="evidence" value="ECO:0007669"/>
    <property type="project" value="TreeGrafter"/>
</dbReference>
<evidence type="ECO:0000313" key="12">
    <source>
        <dbReference type="EMBL" id="KZT12661.1"/>
    </source>
</evidence>
<evidence type="ECO:0000256" key="7">
    <source>
        <dbReference type="ARBA" id="ARBA00022801"/>
    </source>
</evidence>
<dbReference type="Gene3D" id="3.60.10.10">
    <property type="entry name" value="Endonuclease/exonuclease/phosphatase"/>
    <property type="match status" value="1"/>
</dbReference>
<evidence type="ECO:0000256" key="5">
    <source>
        <dbReference type="ARBA" id="ARBA00022723"/>
    </source>
</evidence>
<dbReference type="GO" id="GO:0006302">
    <property type="term" value="P:double-strand break repair"/>
    <property type="evidence" value="ECO:0007669"/>
    <property type="project" value="TreeGrafter"/>
</dbReference>
<comment type="subcellular location">
    <subcellularLocation>
        <location evidence="3">Nucleus</location>
        <location evidence="3">PML body</location>
    </subcellularLocation>
</comment>
<evidence type="ECO:0000256" key="8">
    <source>
        <dbReference type="ARBA" id="ARBA00022842"/>
    </source>
</evidence>
<evidence type="ECO:0000256" key="6">
    <source>
        <dbReference type="ARBA" id="ARBA00022763"/>
    </source>
</evidence>
<accession>A0A165I6L2</accession>
<keyword evidence="10" id="KW-0539">Nucleus</keyword>
<dbReference type="InterPro" id="IPR036691">
    <property type="entry name" value="Endo/exonu/phosph_ase_sf"/>
</dbReference>
<evidence type="ECO:0000256" key="3">
    <source>
        <dbReference type="ARBA" id="ARBA00004322"/>
    </source>
</evidence>
<gene>
    <name evidence="12" type="ORF">LAESUDRAFT_689359</name>
</gene>
<protein>
    <recommendedName>
        <fullName evidence="11">Endonuclease/exonuclease/phosphatase domain-containing protein</fullName>
    </recommendedName>
</protein>
<dbReference type="Pfam" id="PF03372">
    <property type="entry name" value="Exo_endo_phos"/>
    <property type="match status" value="1"/>
</dbReference>
<dbReference type="InterPro" id="IPR051547">
    <property type="entry name" value="TDP2-like"/>
</dbReference>
<evidence type="ECO:0000313" key="13">
    <source>
        <dbReference type="Proteomes" id="UP000076871"/>
    </source>
</evidence>
<dbReference type="InParanoid" id="A0A165I6L2"/>
<dbReference type="InterPro" id="IPR005135">
    <property type="entry name" value="Endo/exonuclease/phosphatase"/>
</dbReference>
<dbReference type="EMBL" id="KV427605">
    <property type="protein sequence ID" value="KZT12661.1"/>
    <property type="molecule type" value="Genomic_DNA"/>
</dbReference>
<evidence type="ECO:0000256" key="10">
    <source>
        <dbReference type="ARBA" id="ARBA00023242"/>
    </source>
</evidence>
<dbReference type="GeneID" id="63823047"/>
<reference evidence="12 13" key="1">
    <citation type="journal article" date="2016" name="Mol. Biol. Evol.">
        <title>Comparative Genomics of Early-Diverging Mushroom-Forming Fungi Provides Insights into the Origins of Lignocellulose Decay Capabilities.</title>
        <authorList>
            <person name="Nagy L.G."/>
            <person name="Riley R."/>
            <person name="Tritt A."/>
            <person name="Adam C."/>
            <person name="Daum C."/>
            <person name="Floudas D."/>
            <person name="Sun H."/>
            <person name="Yadav J.S."/>
            <person name="Pangilinan J."/>
            <person name="Larsson K.H."/>
            <person name="Matsuura K."/>
            <person name="Barry K."/>
            <person name="Labutti K."/>
            <person name="Kuo R."/>
            <person name="Ohm R.A."/>
            <person name="Bhattacharya S.S."/>
            <person name="Shirouzu T."/>
            <person name="Yoshinaga Y."/>
            <person name="Martin F.M."/>
            <person name="Grigoriev I.V."/>
            <person name="Hibbett D.S."/>
        </authorList>
    </citation>
    <scope>NUCLEOTIDE SEQUENCE [LARGE SCALE GENOMIC DNA]</scope>
    <source>
        <strain evidence="12 13">93-53</strain>
    </source>
</reference>
<evidence type="ECO:0000256" key="2">
    <source>
        <dbReference type="ARBA" id="ARBA00001946"/>
    </source>
</evidence>
<dbReference type="GO" id="GO:0005737">
    <property type="term" value="C:cytoplasm"/>
    <property type="evidence" value="ECO:0007669"/>
    <property type="project" value="TreeGrafter"/>
</dbReference>
<keyword evidence="6" id="KW-0227">DNA damage</keyword>
<comment type="cofactor">
    <cofactor evidence="2">
        <name>Mg(2+)</name>
        <dbReference type="ChEBI" id="CHEBI:18420"/>
    </cofactor>
</comment>
<dbReference type="CDD" id="cd09080">
    <property type="entry name" value="TDP2"/>
    <property type="match status" value="1"/>
</dbReference>
<dbReference type="GO" id="GO:0004518">
    <property type="term" value="F:nuclease activity"/>
    <property type="evidence" value="ECO:0007669"/>
    <property type="project" value="UniProtKB-KW"/>
</dbReference>
<dbReference type="RefSeq" id="XP_040770171.1">
    <property type="nucleotide sequence ID" value="XM_040906018.1"/>
</dbReference>
<keyword evidence="9" id="KW-0234">DNA repair</keyword>
<keyword evidence="5" id="KW-0479">Metal-binding</keyword>
<evidence type="ECO:0000256" key="4">
    <source>
        <dbReference type="ARBA" id="ARBA00022722"/>
    </source>
</evidence>
<dbReference type="OrthoDB" id="9975959at2759"/>
<evidence type="ECO:0000259" key="11">
    <source>
        <dbReference type="Pfam" id="PF03372"/>
    </source>
</evidence>
<dbReference type="GO" id="GO:0003697">
    <property type="term" value="F:single-stranded DNA binding"/>
    <property type="evidence" value="ECO:0007669"/>
    <property type="project" value="TreeGrafter"/>
</dbReference>
<dbReference type="PANTHER" id="PTHR15822">
    <property type="entry name" value="TRAF AND TNF RECEPTOR-ASSOCIATED PROTEIN"/>
    <property type="match status" value="1"/>
</dbReference>
<comment type="cofactor">
    <cofactor evidence="1">
        <name>Mn(2+)</name>
        <dbReference type="ChEBI" id="CHEBI:29035"/>
    </cofactor>
</comment>
<evidence type="ECO:0000256" key="9">
    <source>
        <dbReference type="ARBA" id="ARBA00023204"/>
    </source>
</evidence>
<feature type="domain" description="Endonuclease/exonuclease/phosphatase" evidence="11">
    <location>
        <begin position="83"/>
        <end position="348"/>
    </location>
</feature>
<dbReference type="SUPFAM" id="SSF56219">
    <property type="entry name" value="DNase I-like"/>
    <property type="match status" value="1"/>
</dbReference>
<dbReference type="GO" id="GO:0046872">
    <property type="term" value="F:metal ion binding"/>
    <property type="evidence" value="ECO:0007669"/>
    <property type="project" value="UniProtKB-KW"/>
</dbReference>
<dbReference type="PANTHER" id="PTHR15822:SF4">
    <property type="entry name" value="TYROSYL-DNA PHOSPHODIESTERASE 2"/>
    <property type="match status" value="1"/>
</dbReference>
<keyword evidence="13" id="KW-1185">Reference proteome</keyword>
<dbReference type="Proteomes" id="UP000076871">
    <property type="component" value="Unassembled WGS sequence"/>
</dbReference>